<evidence type="ECO:0000256" key="8">
    <source>
        <dbReference type="ARBA" id="ARBA00024195"/>
    </source>
</evidence>
<keyword evidence="10" id="KW-1205">Fibrinolytic toxin</keyword>
<keyword evidence="5 11" id="KW-0720">Serine protease</keyword>
<comment type="function">
    <text evidence="9">Fibrinolytic activity; shows preferential cleavage of Arg-Gly bonds in all three fibrinogen chains. Contact with the caterpillars causes severe bleeding, due the anticoagulant effect of the protein.</text>
</comment>
<dbReference type="PROSITE" id="PS00135">
    <property type="entry name" value="TRYPSIN_SER"/>
    <property type="match status" value="1"/>
</dbReference>
<evidence type="ECO:0000256" key="2">
    <source>
        <dbReference type="ARBA" id="ARBA00022656"/>
    </source>
</evidence>
<feature type="signal peptide" evidence="12">
    <location>
        <begin position="1"/>
        <end position="17"/>
    </location>
</feature>
<dbReference type="PANTHER" id="PTHR24276:SF98">
    <property type="entry name" value="FI18310P1-RELATED"/>
    <property type="match status" value="1"/>
</dbReference>
<dbReference type="GO" id="GO:0006508">
    <property type="term" value="P:proteolysis"/>
    <property type="evidence" value="ECO:0007669"/>
    <property type="project" value="UniProtKB-KW"/>
</dbReference>
<dbReference type="PRINTS" id="PR00722">
    <property type="entry name" value="CHYMOTRYPSIN"/>
</dbReference>
<dbReference type="InterPro" id="IPR001254">
    <property type="entry name" value="Trypsin_dom"/>
</dbReference>
<evidence type="ECO:0000256" key="10">
    <source>
        <dbReference type="ARBA" id="ARBA00084094"/>
    </source>
</evidence>
<dbReference type="AlphaFoldDB" id="A0A2W1BSA6"/>
<dbReference type="Pfam" id="PF00089">
    <property type="entry name" value="Trypsin"/>
    <property type="match status" value="1"/>
</dbReference>
<accession>A0A2W1BSA6</accession>
<gene>
    <name evidence="14" type="primary">HaOG200468</name>
    <name evidence="14" type="ORF">B5X24_HaOG200468</name>
</gene>
<evidence type="ECO:0000256" key="5">
    <source>
        <dbReference type="ARBA" id="ARBA00022825"/>
    </source>
</evidence>
<dbReference type="SMART" id="SM00020">
    <property type="entry name" value="Tryp_SPc"/>
    <property type="match status" value="1"/>
</dbReference>
<name>A0A2W1BSA6_HELAM</name>
<organism evidence="14 15">
    <name type="scientific">Helicoverpa armigera</name>
    <name type="common">Cotton bollworm</name>
    <name type="synonym">Heliothis armigera</name>
    <dbReference type="NCBI Taxonomy" id="29058"/>
    <lineage>
        <taxon>Eukaryota</taxon>
        <taxon>Metazoa</taxon>
        <taxon>Ecdysozoa</taxon>
        <taxon>Arthropoda</taxon>
        <taxon>Hexapoda</taxon>
        <taxon>Insecta</taxon>
        <taxon>Pterygota</taxon>
        <taxon>Neoptera</taxon>
        <taxon>Endopterygota</taxon>
        <taxon>Lepidoptera</taxon>
        <taxon>Glossata</taxon>
        <taxon>Ditrysia</taxon>
        <taxon>Noctuoidea</taxon>
        <taxon>Noctuidae</taxon>
        <taxon>Heliothinae</taxon>
        <taxon>Helicoverpa</taxon>
    </lineage>
</organism>
<evidence type="ECO:0000256" key="4">
    <source>
        <dbReference type="ARBA" id="ARBA00022801"/>
    </source>
</evidence>
<dbReference type="PROSITE" id="PS50240">
    <property type="entry name" value="TRYPSIN_DOM"/>
    <property type="match status" value="1"/>
</dbReference>
<proteinExistence type="inferred from homology"/>
<evidence type="ECO:0000256" key="6">
    <source>
        <dbReference type="ARBA" id="ARBA00023157"/>
    </source>
</evidence>
<keyword evidence="7" id="KW-1199">Hemostasis impairing toxin</keyword>
<keyword evidence="4 11" id="KW-0378">Hydrolase</keyword>
<dbReference type="InterPro" id="IPR050430">
    <property type="entry name" value="Peptidase_S1"/>
</dbReference>
<dbReference type="CDD" id="cd00190">
    <property type="entry name" value="Tryp_SPc"/>
    <property type="match status" value="1"/>
</dbReference>
<dbReference type="GO" id="GO:0005576">
    <property type="term" value="C:extracellular region"/>
    <property type="evidence" value="ECO:0007669"/>
    <property type="project" value="UniProtKB-SubCell"/>
</dbReference>
<comment type="similarity">
    <text evidence="8">Belongs to the peptidase S1 family. CLIP subfamily.</text>
</comment>
<dbReference type="PROSITE" id="PS00134">
    <property type="entry name" value="TRYPSIN_HIS"/>
    <property type="match status" value="1"/>
</dbReference>
<feature type="domain" description="Peptidase S1" evidence="13">
    <location>
        <begin position="25"/>
        <end position="257"/>
    </location>
</feature>
<evidence type="ECO:0000256" key="3">
    <source>
        <dbReference type="ARBA" id="ARBA00022670"/>
    </source>
</evidence>
<dbReference type="EMBL" id="KZ149992">
    <property type="protein sequence ID" value="PZC75526.1"/>
    <property type="molecule type" value="Genomic_DNA"/>
</dbReference>
<evidence type="ECO:0000256" key="12">
    <source>
        <dbReference type="SAM" id="SignalP"/>
    </source>
</evidence>
<dbReference type="PANTHER" id="PTHR24276">
    <property type="entry name" value="POLYSERASE-RELATED"/>
    <property type="match status" value="1"/>
</dbReference>
<evidence type="ECO:0000256" key="9">
    <source>
        <dbReference type="ARBA" id="ARBA00055534"/>
    </source>
</evidence>
<dbReference type="OrthoDB" id="9425590at2759"/>
<feature type="chain" id="PRO_5015921376" description="Peptidase S1 domain-containing protein" evidence="12">
    <location>
        <begin position="18"/>
        <end position="257"/>
    </location>
</feature>
<keyword evidence="2" id="KW-0800">Toxin</keyword>
<evidence type="ECO:0000256" key="1">
    <source>
        <dbReference type="ARBA" id="ARBA00004239"/>
    </source>
</evidence>
<comment type="subcellular location">
    <subcellularLocation>
        <location evidence="1">Secreted</location>
        <location evidence="1">Extracellular space</location>
    </subcellularLocation>
</comment>
<evidence type="ECO:0000313" key="14">
    <source>
        <dbReference type="EMBL" id="PZC75526.1"/>
    </source>
</evidence>
<dbReference type="Gene3D" id="2.40.10.10">
    <property type="entry name" value="Trypsin-like serine proteases"/>
    <property type="match status" value="1"/>
</dbReference>
<evidence type="ECO:0000256" key="11">
    <source>
        <dbReference type="RuleBase" id="RU363034"/>
    </source>
</evidence>
<dbReference type="InterPro" id="IPR009003">
    <property type="entry name" value="Peptidase_S1_PA"/>
</dbReference>
<evidence type="ECO:0000259" key="13">
    <source>
        <dbReference type="PROSITE" id="PS50240"/>
    </source>
</evidence>
<dbReference type="InterPro" id="IPR018114">
    <property type="entry name" value="TRYPSIN_HIS"/>
</dbReference>
<keyword evidence="12" id="KW-0732">Signal</keyword>
<dbReference type="FunFam" id="2.40.10.10:FF:000068">
    <property type="entry name" value="transmembrane protease serine 2"/>
    <property type="match status" value="1"/>
</dbReference>
<dbReference type="InterPro" id="IPR001314">
    <property type="entry name" value="Peptidase_S1A"/>
</dbReference>
<dbReference type="GO" id="GO:0004252">
    <property type="term" value="F:serine-type endopeptidase activity"/>
    <property type="evidence" value="ECO:0007669"/>
    <property type="project" value="InterPro"/>
</dbReference>
<dbReference type="FunFam" id="2.40.10.10:FF:000002">
    <property type="entry name" value="Transmembrane protease serine"/>
    <property type="match status" value="1"/>
</dbReference>
<dbReference type="InterPro" id="IPR033116">
    <property type="entry name" value="TRYPSIN_SER"/>
</dbReference>
<keyword evidence="3 11" id="KW-0645">Protease</keyword>
<evidence type="ECO:0000313" key="15">
    <source>
        <dbReference type="Proteomes" id="UP000249218"/>
    </source>
</evidence>
<dbReference type="InterPro" id="IPR043504">
    <property type="entry name" value="Peptidase_S1_PA_chymotrypsin"/>
</dbReference>
<protein>
    <recommendedName>
        <fullName evidence="13">Peptidase S1 domain-containing protein</fullName>
    </recommendedName>
</protein>
<dbReference type="Proteomes" id="UP000249218">
    <property type="component" value="Unassembled WGS sequence"/>
</dbReference>
<dbReference type="SUPFAM" id="SSF50494">
    <property type="entry name" value="Trypsin-like serine proteases"/>
    <property type="match status" value="1"/>
</dbReference>
<dbReference type="GO" id="GO:0090729">
    <property type="term" value="F:toxin activity"/>
    <property type="evidence" value="ECO:0007669"/>
    <property type="project" value="UniProtKB-KW"/>
</dbReference>
<sequence length="257" mass="27654">MMRVFIALLACLAAVAAVPTSPQRIIGGTATTINNYPSIVALLYAASNNDFRQSCGGTILNNRSILTAAHCPFRDTVWRWRVRIGSSFAHREGNTLGFAAFIFNPNFNANTLDADIAIMQTSTNIQFSNVVQPGSIAGSNYNLVDNQVVWAAGWGVTTPHGWSGAEQLRHVQIYTINQAICRQRYAAASRTITDNMLCSGILDVGGRDQCAGDSGGPLYHNNVVVGVCSFGIGCAHPLYPGVNVRVSRFTSWIQANA</sequence>
<keyword evidence="6" id="KW-1015">Disulfide bond</keyword>
<reference evidence="14 15" key="1">
    <citation type="journal article" date="2017" name="BMC Biol.">
        <title>Genomic innovations, transcriptional plasticity and gene loss underlying the evolution and divergence of two highly polyphagous and invasive Helicoverpa pest species.</title>
        <authorList>
            <person name="Pearce S.L."/>
            <person name="Clarke D.F."/>
            <person name="East P.D."/>
            <person name="Elfekih S."/>
            <person name="Gordon K.H."/>
            <person name="Jermiin L.S."/>
            <person name="McGaughran A."/>
            <person name="Oakeshott J.G."/>
            <person name="Papanikolaou A."/>
            <person name="Perera O.P."/>
            <person name="Rane R.V."/>
            <person name="Richards S."/>
            <person name="Tay W.T."/>
            <person name="Walsh T.K."/>
            <person name="Anderson A."/>
            <person name="Anderson C.J."/>
            <person name="Asgari S."/>
            <person name="Board P.G."/>
            <person name="Bretschneider A."/>
            <person name="Campbell P.M."/>
            <person name="Chertemps T."/>
            <person name="Christeller J.T."/>
            <person name="Coppin C.W."/>
            <person name="Downes S.J."/>
            <person name="Duan G."/>
            <person name="Farnsworth C.A."/>
            <person name="Good R.T."/>
            <person name="Han L.B."/>
            <person name="Han Y.C."/>
            <person name="Hatje K."/>
            <person name="Horne I."/>
            <person name="Huang Y.P."/>
            <person name="Hughes D.S."/>
            <person name="Jacquin-Joly E."/>
            <person name="James W."/>
            <person name="Jhangiani S."/>
            <person name="Kollmar M."/>
            <person name="Kuwar S.S."/>
            <person name="Li S."/>
            <person name="Liu N.Y."/>
            <person name="Maibeche M.T."/>
            <person name="Miller J.R."/>
            <person name="Montagne N."/>
            <person name="Perry T."/>
            <person name="Qu J."/>
            <person name="Song S.V."/>
            <person name="Sutton G.G."/>
            <person name="Vogel H."/>
            <person name="Walenz B.P."/>
            <person name="Xu W."/>
            <person name="Zhang H.J."/>
            <person name="Zou Z."/>
            <person name="Batterham P."/>
            <person name="Edwards O.R."/>
            <person name="Feyereisen R."/>
            <person name="Gibbs R.A."/>
            <person name="Heckel D.G."/>
            <person name="McGrath A."/>
            <person name="Robin C."/>
            <person name="Scherer S.E."/>
            <person name="Worley K.C."/>
            <person name="Wu Y.D."/>
        </authorList>
    </citation>
    <scope>NUCLEOTIDE SEQUENCE [LARGE SCALE GENOMIC DNA]</scope>
    <source>
        <strain evidence="14">Harm_GR_Male_#8</strain>
        <tissue evidence="14">Whole organism</tissue>
    </source>
</reference>
<evidence type="ECO:0000256" key="7">
    <source>
        <dbReference type="ARBA" id="ARBA00023240"/>
    </source>
</evidence>
<keyword evidence="15" id="KW-1185">Reference proteome</keyword>